<feature type="compositionally biased region" description="Basic residues" evidence="1">
    <location>
        <begin position="57"/>
        <end position="69"/>
    </location>
</feature>
<dbReference type="PANTHER" id="PTHR11465">
    <property type="entry name" value="CATALASE"/>
    <property type="match status" value="1"/>
</dbReference>
<reference evidence="3 4" key="2">
    <citation type="submission" date="2019-09" db="EMBL/GenBank/DDBJ databases">
        <authorList>
            <person name="Jin C."/>
        </authorList>
    </citation>
    <scope>NUCLEOTIDE SEQUENCE [LARGE SCALE GENOMIC DNA]</scope>
    <source>
        <strain evidence="3 4">BN140041</strain>
    </source>
</reference>
<feature type="compositionally biased region" description="Basic and acidic residues" evidence="1">
    <location>
        <begin position="118"/>
        <end position="131"/>
    </location>
</feature>
<dbReference type="EMBL" id="VUJW01000001">
    <property type="protein sequence ID" value="KAA1428713.1"/>
    <property type="molecule type" value="Genomic_DNA"/>
</dbReference>
<name>A0A5B1M7E0_9ACTN</name>
<dbReference type="Gene3D" id="2.40.180.10">
    <property type="entry name" value="Catalase core domain"/>
    <property type="match status" value="1"/>
</dbReference>
<dbReference type="PANTHER" id="PTHR11465:SF62">
    <property type="entry name" value="CATALASE T"/>
    <property type="match status" value="1"/>
</dbReference>
<feature type="region of interest" description="Disordered" evidence="1">
    <location>
        <begin position="1"/>
        <end position="156"/>
    </location>
</feature>
<dbReference type="InterPro" id="IPR011614">
    <property type="entry name" value="Catalase_core"/>
</dbReference>
<sequence>MGDRGTGRRPAAPRLDRVARLHSATPSGGPCGDGRGSVRRVLRRRARRTPDPDAGRRPRRRPQVRRGGRRPAGAADDVGQRPRGGGLLPRRAVRRSRRPREGRRVHRGLHHRHRHHPEPRARARRGGDGHAVRAPAPGHRRPAGADHHPPGLVGPHAALPSPAACFPRRRAVPIVSAVSALSPAAAVDRLRAAFGRPAERDTDHRTLHAKGGFYAGTFTATPRAAALSTAGHLQGGEVPILVRWSNGGGNPRGSDKAPDVRGMAVSFTLPDGTVTDLLAQTAPRFVVRTPEAFVAFTEAARNPRRMPGFLVRHPDAIVPLLVNARAKALVPPRSYAVATYHAVHAYQWLAADGTATWVRYTLRPGSSTDPDGTYDGRDRLREEIAARLAAGPVTFTLEVQVAGAGDDPHDPMSVWKSRDVFDAGTLIVTGVAEDPETDGGVVVFDPTRVVDGIELSDDPILLFRPLAYAESVKRRPGQTS</sequence>
<evidence type="ECO:0000256" key="1">
    <source>
        <dbReference type="SAM" id="MobiDB-lite"/>
    </source>
</evidence>
<dbReference type="Proteomes" id="UP000324351">
    <property type="component" value="Unassembled WGS sequence"/>
</dbReference>
<accession>A0A5B1M7E0</accession>
<keyword evidence="4" id="KW-1185">Reference proteome</keyword>
<dbReference type="SMART" id="SM01060">
    <property type="entry name" value="Catalase"/>
    <property type="match status" value="1"/>
</dbReference>
<dbReference type="Pfam" id="PF00199">
    <property type="entry name" value="Catalase"/>
    <property type="match status" value="1"/>
</dbReference>
<dbReference type="InterPro" id="IPR018028">
    <property type="entry name" value="Catalase"/>
</dbReference>
<dbReference type="EC" id="1.11.1.6" evidence="3"/>
<evidence type="ECO:0000313" key="4">
    <source>
        <dbReference type="Proteomes" id="UP000324351"/>
    </source>
</evidence>
<feature type="compositionally biased region" description="Basic residues" evidence="1">
    <location>
        <begin position="37"/>
        <end position="47"/>
    </location>
</feature>
<reference evidence="3 4" key="1">
    <citation type="submission" date="2019-09" db="EMBL/GenBank/DDBJ databases">
        <title>Nocardioides panacisoli sp. nov., isolated from the soil of a ginseng field.</title>
        <authorList>
            <person name="Cho C."/>
        </authorList>
    </citation>
    <scope>NUCLEOTIDE SEQUENCE [LARGE SCALE GENOMIC DNA]</scope>
    <source>
        <strain evidence="3 4">BN140041</strain>
    </source>
</reference>
<protein>
    <submittedName>
        <fullName evidence="3">Catalase</fullName>
        <ecNumber evidence="3">1.11.1.6</ecNumber>
    </submittedName>
</protein>
<organism evidence="3 4">
    <name type="scientific">Nocardioides antri</name>
    <dbReference type="NCBI Taxonomy" id="2607659"/>
    <lineage>
        <taxon>Bacteria</taxon>
        <taxon>Bacillati</taxon>
        <taxon>Actinomycetota</taxon>
        <taxon>Actinomycetes</taxon>
        <taxon>Propionibacteriales</taxon>
        <taxon>Nocardioidaceae</taxon>
        <taxon>Nocardioides</taxon>
    </lineage>
</organism>
<keyword evidence="3" id="KW-0575">Peroxidase</keyword>
<dbReference type="GO" id="GO:0020037">
    <property type="term" value="F:heme binding"/>
    <property type="evidence" value="ECO:0007669"/>
    <property type="project" value="InterPro"/>
</dbReference>
<dbReference type="PROSITE" id="PS51402">
    <property type="entry name" value="CATALASE_3"/>
    <property type="match status" value="1"/>
</dbReference>
<dbReference type="GO" id="GO:0042744">
    <property type="term" value="P:hydrogen peroxide catabolic process"/>
    <property type="evidence" value="ECO:0007669"/>
    <property type="project" value="TreeGrafter"/>
</dbReference>
<dbReference type="SUPFAM" id="SSF56634">
    <property type="entry name" value="Heme-dependent catalase-like"/>
    <property type="match status" value="1"/>
</dbReference>
<dbReference type="GO" id="GO:0042542">
    <property type="term" value="P:response to hydrogen peroxide"/>
    <property type="evidence" value="ECO:0007669"/>
    <property type="project" value="TreeGrafter"/>
</dbReference>
<dbReference type="PRINTS" id="PR00067">
    <property type="entry name" value="CATALASE"/>
</dbReference>
<keyword evidence="3" id="KW-0560">Oxidoreductase</keyword>
<feature type="compositionally biased region" description="Basic residues" evidence="1">
    <location>
        <begin position="91"/>
        <end position="117"/>
    </location>
</feature>
<proteinExistence type="predicted"/>
<dbReference type="InterPro" id="IPR020835">
    <property type="entry name" value="Catalase_sf"/>
</dbReference>
<dbReference type="AlphaFoldDB" id="A0A5B1M7E0"/>
<dbReference type="Gene3D" id="1.20.1280.120">
    <property type="match status" value="1"/>
</dbReference>
<gene>
    <name evidence="3" type="ORF">F0U47_00360</name>
</gene>
<feature type="domain" description="Catalase core" evidence="2">
    <location>
        <begin position="167"/>
        <end position="480"/>
    </location>
</feature>
<dbReference type="GO" id="GO:0005737">
    <property type="term" value="C:cytoplasm"/>
    <property type="evidence" value="ECO:0007669"/>
    <property type="project" value="TreeGrafter"/>
</dbReference>
<dbReference type="GO" id="GO:0004096">
    <property type="term" value="F:catalase activity"/>
    <property type="evidence" value="ECO:0007669"/>
    <property type="project" value="UniProtKB-EC"/>
</dbReference>
<evidence type="ECO:0000259" key="2">
    <source>
        <dbReference type="SMART" id="SM01060"/>
    </source>
</evidence>
<comment type="caution">
    <text evidence="3">The sequence shown here is derived from an EMBL/GenBank/DDBJ whole genome shotgun (WGS) entry which is preliminary data.</text>
</comment>
<evidence type="ECO:0000313" key="3">
    <source>
        <dbReference type="EMBL" id="KAA1428713.1"/>
    </source>
</evidence>